<keyword evidence="1" id="KW-0175">Coiled coil</keyword>
<keyword evidence="2" id="KW-0472">Membrane</keyword>
<feature type="transmembrane region" description="Helical" evidence="2">
    <location>
        <begin position="12"/>
        <end position="32"/>
    </location>
</feature>
<evidence type="ECO:0000256" key="1">
    <source>
        <dbReference type="SAM" id="Coils"/>
    </source>
</evidence>
<proteinExistence type="predicted"/>
<reference evidence="3 4" key="1">
    <citation type="journal article" date="2016" name="Nat. Commun.">
        <title>Thousands of microbial genomes shed light on interconnected biogeochemical processes in an aquifer system.</title>
        <authorList>
            <person name="Anantharaman K."/>
            <person name="Brown C.T."/>
            <person name="Hug L.A."/>
            <person name="Sharon I."/>
            <person name="Castelle C.J."/>
            <person name="Probst A.J."/>
            <person name="Thomas B.C."/>
            <person name="Singh A."/>
            <person name="Wilkins M.J."/>
            <person name="Karaoz U."/>
            <person name="Brodie E.L."/>
            <person name="Williams K.H."/>
            <person name="Hubbard S.S."/>
            <person name="Banfield J.F."/>
        </authorList>
    </citation>
    <scope>NUCLEOTIDE SEQUENCE [LARGE SCALE GENOMIC DNA]</scope>
</reference>
<dbReference type="NCBIfam" id="TIGR02532">
    <property type="entry name" value="IV_pilin_GFxxxE"/>
    <property type="match status" value="1"/>
</dbReference>
<keyword evidence="2" id="KW-0812">Transmembrane</keyword>
<name>A0A1G2R887_9BACT</name>
<accession>A0A1G2R887</accession>
<dbReference type="InterPro" id="IPR045584">
    <property type="entry name" value="Pilin-like"/>
</dbReference>
<comment type="caution">
    <text evidence="3">The sequence shown here is derived from an EMBL/GenBank/DDBJ whole genome shotgun (WGS) entry which is preliminary data.</text>
</comment>
<evidence type="ECO:0000256" key="2">
    <source>
        <dbReference type="SAM" id="Phobius"/>
    </source>
</evidence>
<gene>
    <name evidence="3" type="ORF">A3J68_00120</name>
</gene>
<organism evidence="3 4">
    <name type="scientific">Candidatus Wildermuthbacteria bacterium RIFCSPHIGHO2_02_FULL_48_16</name>
    <dbReference type="NCBI Taxonomy" id="1802453"/>
    <lineage>
        <taxon>Bacteria</taxon>
        <taxon>Candidatus Wildermuthiibacteriota</taxon>
    </lineage>
</organism>
<dbReference type="AlphaFoldDB" id="A0A1G2R887"/>
<dbReference type="InterPro" id="IPR012902">
    <property type="entry name" value="N_methyl_site"/>
</dbReference>
<dbReference type="SUPFAM" id="SSF54523">
    <property type="entry name" value="Pili subunits"/>
    <property type="match status" value="1"/>
</dbReference>
<evidence type="ECO:0000313" key="3">
    <source>
        <dbReference type="EMBL" id="OHA68321.1"/>
    </source>
</evidence>
<dbReference type="Proteomes" id="UP000178529">
    <property type="component" value="Unassembled WGS sequence"/>
</dbReference>
<dbReference type="EMBL" id="MHTY01000027">
    <property type="protein sequence ID" value="OHA68321.1"/>
    <property type="molecule type" value="Genomic_DNA"/>
</dbReference>
<keyword evidence="2" id="KW-1133">Transmembrane helix</keyword>
<evidence type="ECO:0008006" key="5">
    <source>
        <dbReference type="Google" id="ProtNLM"/>
    </source>
</evidence>
<sequence length="294" mass="31968">MTNGKQPGFTLMEILVVVGIISLLFGLGLLAFRPFEREKVLEGAVNELVATLEEAQNNTLASENESAWGVSFDISASPHAYTLFQGSSFQSRDPSFDKAHAVPLNIEFSSLNLQNNEIVFARLTGFPVNSGDVGLRQKGETQETRVFVAANGDIETTNPGTPADTSRVRDTRHIHLSYTRVINTANEVVTLTFPNQGSPVTKNIDIASNLVGAQLFWEGTVSVGGQDQKVKVQTHFLNDAAQNTQFSVHRDKRVNTRGFTMTISGDTTGNLVEYDDSGQITNGNSLYVSTPAIQ</sequence>
<evidence type="ECO:0000313" key="4">
    <source>
        <dbReference type="Proteomes" id="UP000178529"/>
    </source>
</evidence>
<protein>
    <recommendedName>
        <fullName evidence="5">Prepilin-type N-terminal cleavage/methylation domain-containing protein</fullName>
    </recommendedName>
</protein>
<feature type="coiled-coil region" evidence="1">
    <location>
        <begin position="38"/>
        <end position="65"/>
    </location>
</feature>